<dbReference type="PANTHER" id="PTHR37610">
    <property type="entry name" value="CCHC-TYPE DOMAIN-CONTAINING PROTEIN"/>
    <property type="match status" value="1"/>
</dbReference>
<protein>
    <submittedName>
        <fullName evidence="2">Uncharacterized protein LOC116188699</fullName>
    </submittedName>
</protein>
<evidence type="ECO:0000313" key="1">
    <source>
        <dbReference type="Proteomes" id="UP000515151"/>
    </source>
</evidence>
<dbReference type="RefSeq" id="XP_031374044.1">
    <property type="nucleotide sequence ID" value="XM_031518184.1"/>
</dbReference>
<name>A0A6P8BUS8_PUNGR</name>
<organism evidence="1 2">
    <name type="scientific">Punica granatum</name>
    <name type="common">Pomegranate</name>
    <dbReference type="NCBI Taxonomy" id="22663"/>
    <lineage>
        <taxon>Eukaryota</taxon>
        <taxon>Viridiplantae</taxon>
        <taxon>Streptophyta</taxon>
        <taxon>Embryophyta</taxon>
        <taxon>Tracheophyta</taxon>
        <taxon>Spermatophyta</taxon>
        <taxon>Magnoliopsida</taxon>
        <taxon>eudicotyledons</taxon>
        <taxon>Gunneridae</taxon>
        <taxon>Pentapetalae</taxon>
        <taxon>rosids</taxon>
        <taxon>malvids</taxon>
        <taxon>Myrtales</taxon>
        <taxon>Lythraceae</taxon>
        <taxon>Punica</taxon>
    </lineage>
</organism>
<dbReference type="PANTHER" id="PTHR37610:SF97">
    <property type="entry name" value="RETROTRANSPOSON GAG DOMAIN-CONTAINING PROTEIN"/>
    <property type="match status" value="1"/>
</dbReference>
<proteinExistence type="predicted"/>
<dbReference type="OrthoDB" id="5544992at2759"/>
<keyword evidence="1" id="KW-1185">Reference proteome</keyword>
<accession>A0A6P8BUS8</accession>
<gene>
    <name evidence="2" type="primary">LOC116188699</name>
</gene>
<reference evidence="2" key="2">
    <citation type="submission" date="2025-08" db="UniProtKB">
        <authorList>
            <consortium name="RefSeq"/>
        </authorList>
    </citation>
    <scope>IDENTIFICATION</scope>
    <source>
        <tissue evidence="2">Leaf</tissue>
    </source>
</reference>
<reference evidence="1" key="1">
    <citation type="journal article" date="2020" name="Plant Biotechnol. J.">
        <title>The pomegranate (Punica granatum L.) draft genome dissects genetic divergence between soft- and hard-seeded cultivars.</title>
        <authorList>
            <person name="Luo X."/>
            <person name="Li H."/>
            <person name="Wu Z."/>
            <person name="Yao W."/>
            <person name="Zhao P."/>
            <person name="Cao D."/>
            <person name="Yu H."/>
            <person name="Li K."/>
            <person name="Poudel K."/>
            <person name="Zhao D."/>
            <person name="Zhang F."/>
            <person name="Xia X."/>
            <person name="Chen L."/>
            <person name="Wang Q."/>
            <person name="Jing D."/>
            <person name="Cao S."/>
        </authorList>
    </citation>
    <scope>NUCLEOTIDE SEQUENCE [LARGE SCALE GENOMIC DNA]</scope>
    <source>
        <strain evidence="1">cv. Tunisia</strain>
    </source>
</reference>
<dbReference type="Proteomes" id="UP000515151">
    <property type="component" value="Chromosome 8"/>
</dbReference>
<evidence type="ECO:0000313" key="2">
    <source>
        <dbReference type="RefSeq" id="XP_031374044.1"/>
    </source>
</evidence>
<dbReference type="AlphaFoldDB" id="A0A6P8BUS8"/>
<dbReference type="GeneID" id="116188699"/>
<sequence>MVTALTAKNKVGMIDGTVPRPPENDPNGAKWDVCNALGNETRIYQLKAEIDNLKQEGMSVTKYYSRLKTLWDELDNYLEIPTCTCSATKLYTAQREREKTHQFLMDLGSESATVRSNILSHEPPHSLNKVYALILHEERKNIVTQFHENATPDGAVFFVDPYITCDVLS</sequence>